<dbReference type="Proteomes" id="UP000646365">
    <property type="component" value="Unassembled WGS sequence"/>
</dbReference>
<protein>
    <recommendedName>
        <fullName evidence="4">Protein tas</fullName>
    </recommendedName>
</protein>
<keyword evidence="1" id="KW-0521">NADP</keyword>
<evidence type="ECO:0000256" key="4">
    <source>
        <dbReference type="ARBA" id="ARBA00070119"/>
    </source>
</evidence>
<reference evidence="6" key="2">
    <citation type="submission" date="2020-09" db="EMBL/GenBank/DDBJ databases">
        <authorList>
            <person name="Sun Q."/>
            <person name="Zhou Y."/>
        </authorList>
    </citation>
    <scope>NUCLEOTIDE SEQUENCE</scope>
    <source>
        <strain evidence="6">CGMCC 1.15725</strain>
    </source>
</reference>
<dbReference type="AlphaFoldDB" id="A0A8J2YW63"/>
<keyword evidence="7" id="KW-1185">Reference proteome</keyword>
<dbReference type="RefSeq" id="WP_189049210.1">
    <property type="nucleotide sequence ID" value="NZ_BMJQ01000011.1"/>
</dbReference>
<dbReference type="GO" id="GO:0016491">
    <property type="term" value="F:oxidoreductase activity"/>
    <property type="evidence" value="ECO:0007669"/>
    <property type="project" value="UniProtKB-KW"/>
</dbReference>
<comment type="caution">
    <text evidence="6">The sequence shown here is derived from an EMBL/GenBank/DDBJ whole genome shotgun (WGS) entry which is preliminary data.</text>
</comment>
<evidence type="ECO:0000313" key="6">
    <source>
        <dbReference type="EMBL" id="GGF30610.1"/>
    </source>
</evidence>
<dbReference type="PANTHER" id="PTHR43364">
    <property type="entry name" value="NADH-SPECIFIC METHYLGLYOXAL REDUCTASE-RELATED"/>
    <property type="match status" value="1"/>
</dbReference>
<organism evidence="6 7">
    <name type="scientific">Aliidongia dinghuensis</name>
    <dbReference type="NCBI Taxonomy" id="1867774"/>
    <lineage>
        <taxon>Bacteria</taxon>
        <taxon>Pseudomonadati</taxon>
        <taxon>Pseudomonadota</taxon>
        <taxon>Alphaproteobacteria</taxon>
        <taxon>Rhodospirillales</taxon>
        <taxon>Dongiaceae</taxon>
        <taxon>Aliidongia</taxon>
    </lineage>
</organism>
<dbReference type="InterPro" id="IPR050523">
    <property type="entry name" value="AKR_Detox_Biosynth"/>
</dbReference>
<dbReference type="FunFam" id="3.20.20.100:FF:000005">
    <property type="entry name" value="NADP(H)-dependent aldo-keto reductase"/>
    <property type="match status" value="1"/>
</dbReference>
<feature type="domain" description="NADP-dependent oxidoreductase" evidence="5">
    <location>
        <begin position="15"/>
        <end position="337"/>
    </location>
</feature>
<dbReference type="PANTHER" id="PTHR43364:SF4">
    <property type="entry name" value="NAD(P)-LINKED OXIDOREDUCTASE SUPERFAMILY PROTEIN"/>
    <property type="match status" value="1"/>
</dbReference>
<evidence type="ECO:0000256" key="1">
    <source>
        <dbReference type="ARBA" id="ARBA00022857"/>
    </source>
</evidence>
<dbReference type="Pfam" id="PF00248">
    <property type="entry name" value="Aldo_ket_red"/>
    <property type="match status" value="1"/>
</dbReference>
<evidence type="ECO:0000256" key="3">
    <source>
        <dbReference type="ARBA" id="ARBA00038157"/>
    </source>
</evidence>
<comment type="similarity">
    <text evidence="3">Belongs to the aldo/keto reductase family. Aldo/keto reductase 2 subfamily.</text>
</comment>
<accession>A0A8J2YW63</accession>
<keyword evidence="2" id="KW-0560">Oxidoreductase</keyword>
<dbReference type="NCBIfam" id="NF007912">
    <property type="entry name" value="PRK10625.1"/>
    <property type="match status" value="1"/>
</dbReference>
<gene>
    <name evidence="6" type="ORF">GCM10011611_40900</name>
</gene>
<dbReference type="CDD" id="cd19094">
    <property type="entry name" value="AKR_Tas-like"/>
    <property type="match status" value="1"/>
</dbReference>
<dbReference type="EMBL" id="BMJQ01000011">
    <property type="protein sequence ID" value="GGF30610.1"/>
    <property type="molecule type" value="Genomic_DNA"/>
</dbReference>
<evidence type="ECO:0000313" key="7">
    <source>
        <dbReference type="Proteomes" id="UP000646365"/>
    </source>
</evidence>
<dbReference type="InterPro" id="IPR036812">
    <property type="entry name" value="NAD(P)_OxRdtase_dom_sf"/>
</dbReference>
<sequence length="346" mass="38235">MEYRRLGRTDIEVSRICLGTMTFGEQNTEAEAHAQLSLAVERGINFLDAAEMYPVPPKPETQGLTERYIGSWLKATGLRDRIVIATKVVGSSRDMSHFRDGKPRLDRANIRAAVEGSLARLGTDRIDLYQLHWPDRKTTTFGQTTYRHEIDPEEVPIEATLEALAELVREGKIRAVGLSNETPWGTMRFLALAERYGLPRVASIQNAYSLVNRTFEQGLAEVALREDCGLLAYSPLGGGTLSGKYLNGARPEGARMTLFKRFTRYDRPEAVDATGRYVALAREHGLDPAQMALAFAHRQPFVTSTIIGATTLDQLESDLAAFALPLDETVLAGIEAIHRAIPNPAP</sequence>
<name>A0A8J2YW63_9PROT</name>
<dbReference type="Gene3D" id="3.20.20.100">
    <property type="entry name" value="NADP-dependent oxidoreductase domain"/>
    <property type="match status" value="1"/>
</dbReference>
<reference evidence="6" key="1">
    <citation type="journal article" date="2014" name="Int. J. Syst. Evol. Microbiol.">
        <title>Complete genome sequence of Corynebacterium casei LMG S-19264T (=DSM 44701T), isolated from a smear-ripened cheese.</title>
        <authorList>
            <consortium name="US DOE Joint Genome Institute (JGI-PGF)"/>
            <person name="Walter F."/>
            <person name="Albersmeier A."/>
            <person name="Kalinowski J."/>
            <person name="Ruckert C."/>
        </authorList>
    </citation>
    <scope>NUCLEOTIDE SEQUENCE</scope>
    <source>
        <strain evidence="6">CGMCC 1.15725</strain>
    </source>
</reference>
<dbReference type="InterPro" id="IPR023210">
    <property type="entry name" value="NADP_OxRdtase_dom"/>
</dbReference>
<evidence type="ECO:0000259" key="5">
    <source>
        <dbReference type="Pfam" id="PF00248"/>
    </source>
</evidence>
<evidence type="ECO:0000256" key="2">
    <source>
        <dbReference type="ARBA" id="ARBA00023002"/>
    </source>
</evidence>
<dbReference type="SUPFAM" id="SSF51430">
    <property type="entry name" value="NAD(P)-linked oxidoreductase"/>
    <property type="match status" value="1"/>
</dbReference>
<proteinExistence type="inferred from homology"/>